<dbReference type="Gene3D" id="3.40.1190.20">
    <property type="match status" value="1"/>
</dbReference>
<feature type="non-terminal residue" evidence="1">
    <location>
        <position position="63"/>
    </location>
</feature>
<reference evidence="1" key="1">
    <citation type="submission" date="2018-05" db="EMBL/GenBank/DDBJ databases">
        <authorList>
            <person name="Lanie J.A."/>
            <person name="Ng W.-L."/>
            <person name="Kazmierczak K.M."/>
            <person name="Andrzejewski T.M."/>
            <person name="Davidsen T.M."/>
            <person name="Wayne K.J."/>
            <person name="Tettelin H."/>
            <person name="Glass J.I."/>
            <person name="Rusch D."/>
            <person name="Podicherti R."/>
            <person name="Tsui H.-C.T."/>
            <person name="Winkler M.E."/>
        </authorList>
    </citation>
    <scope>NUCLEOTIDE SEQUENCE</scope>
</reference>
<dbReference type="EMBL" id="UINC01101342">
    <property type="protein sequence ID" value="SVC62076.1"/>
    <property type="molecule type" value="Genomic_DNA"/>
</dbReference>
<gene>
    <name evidence="1" type="ORF">METZ01_LOCUS314930</name>
</gene>
<accession>A0A382NLV5</accession>
<sequence>MARFDLTTFGEGVLRLSVAAGQRIETATTFDVNVSGTEANIAGALSRLGWRCGWVSALPDTPP</sequence>
<proteinExistence type="predicted"/>
<evidence type="ECO:0008006" key="2">
    <source>
        <dbReference type="Google" id="ProtNLM"/>
    </source>
</evidence>
<dbReference type="AlphaFoldDB" id="A0A382NLV5"/>
<protein>
    <recommendedName>
        <fullName evidence="2">Carbohydrate kinase PfkB domain-containing protein</fullName>
    </recommendedName>
</protein>
<organism evidence="1">
    <name type="scientific">marine metagenome</name>
    <dbReference type="NCBI Taxonomy" id="408172"/>
    <lineage>
        <taxon>unclassified sequences</taxon>
        <taxon>metagenomes</taxon>
        <taxon>ecological metagenomes</taxon>
    </lineage>
</organism>
<evidence type="ECO:0000313" key="1">
    <source>
        <dbReference type="EMBL" id="SVC62076.1"/>
    </source>
</evidence>
<name>A0A382NLV5_9ZZZZ</name>
<dbReference type="SUPFAM" id="SSF53613">
    <property type="entry name" value="Ribokinase-like"/>
    <property type="match status" value="1"/>
</dbReference>
<dbReference type="InterPro" id="IPR029056">
    <property type="entry name" value="Ribokinase-like"/>
</dbReference>